<feature type="domain" description="SPOR" evidence="3">
    <location>
        <begin position="114"/>
        <end position="192"/>
    </location>
</feature>
<evidence type="ECO:0000256" key="1">
    <source>
        <dbReference type="SAM" id="MobiDB-lite"/>
    </source>
</evidence>
<dbReference type="PANTHER" id="PTHR38687">
    <property type="entry name" value="CELL DIVISION PROTEIN DEDD-RELATED"/>
    <property type="match status" value="1"/>
</dbReference>
<dbReference type="SUPFAM" id="SSF110997">
    <property type="entry name" value="Sporulation related repeat"/>
    <property type="match status" value="1"/>
</dbReference>
<evidence type="ECO:0000259" key="3">
    <source>
        <dbReference type="PROSITE" id="PS51724"/>
    </source>
</evidence>
<dbReference type="PROSITE" id="PS51724">
    <property type="entry name" value="SPOR"/>
    <property type="match status" value="1"/>
</dbReference>
<gene>
    <name evidence="4" type="ORF">HKT17_01640</name>
</gene>
<dbReference type="Pfam" id="PF05036">
    <property type="entry name" value="SPOR"/>
    <property type="match status" value="1"/>
</dbReference>
<keyword evidence="2" id="KW-0812">Transmembrane</keyword>
<keyword evidence="2" id="KW-1133">Transmembrane helix</keyword>
<dbReference type="InterPro" id="IPR007730">
    <property type="entry name" value="SPOR-like_dom"/>
</dbReference>
<dbReference type="Gene3D" id="3.30.70.1070">
    <property type="entry name" value="Sporulation related repeat"/>
    <property type="match status" value="1"/>
</dbReference>
<feature type="transmembrane region" description="Helical" evidence="2">
    <location>
        <begin position="21"/>
        <end position="44"/>
    </location>
</feature>
<accession>A0ABX6N298</accession>
<evidence type="ECO:0000313" key="5">
    <source>
        <dbReference type="Proteomes" id="UP000501130"/>
    </source>
</evidence>
<dbReference type="RefSeq" id="WP_171097389.1">
    <property type="nucleotide sequence ID" value="NZ_CP053084.1"/>
</dbReference>
<organism evidence="4 5">
    <name type="scientific">Limnobacter profundi</name>
    <dbReference type="NCBI Taxonomy" id="2732163"/>
    <lineage>
        <taxon>Bacteria</taxon>
        <taxon>Pseudomonadati</taxon>
        <taxon>Pseudomonadota</taxon>
        <taxon>Betaproteobacteria</taxon>
        <taxon>Burkholderiales</taxon>
        <taxon>Burkholderiaceae</taxon>
        <taxon>Limnobacter</taxon>
    </lineage>
</organism>
<sequence>MASTKSSKPKAKPQARKSLGNTIPAFVFGMVFGLLIALGVALFVSKSQLPFSGAETQGAVPNVSPGPGNSPPDPNSAIYGKANANQGNVVTIDPFQQGTEPQTGDATPTEQIEPVAQTIYFLQLGSFRNREDAEQLRAQLAFVGTESEIAVGEVNGNVVNRVRVGPFGSANEAYQARIPLTKGGFEATVVKE</sequence>
<dbReference type="Proteomes" id="UP000501130">
    <property type="component" value="Chromosome"/>
</dbReference>
<feature type="region of interest" description="Disordered" evidence="1">
    <location>
        <begin position="60"/>
        <end position="81"/>
    </location>
</feature>
<dbReference type="InterPro" id="IPR052521">
    <property type="entry name" value="Cell_div_SPOR-domain"/>
</dbReference>
<keyword evidence="5" id="KW-1185">Reference proteome</keyword>
<dbReference type="InterPro" id="IPR036680">
    <property type="entry name" value="SPOR-like_sf"/>
</dbReference>
<protein>
    <recommendedName>
        <fullName evidence="3">SPOR domain-containing protein</fullName>
    </recommendedName>
</protein>
<dbReference type="PANTHER" id="PTHR38687:SF1">
    <property type="entry name" value="CELL DIVISION PROTEIN DEDD"/>
    <property type="match status" value="1"/>
</dbReference>
<keyword evidence="2" id="KW-0472">Membrane</keyword>
<dbReference type="EMBL" id="CP053084">
    <property type="protein sequence ID" value="QJR28504.1"/>
    <property type="molecule type" value="Genomic_DNA"/>
</dbReference>
<evidence type="ECO:0000313" key="4">
    <source>
        <dbReference type="EMBL" id="QJR28504.1"/>
    </source>
</evidence>
<reference evidence="4 5" key="1">
    <citation type="submission" date="2020-05" db="EMBL/GenBank/DDBJ databases">
        <title>Compete genome of Limnobacter sp. SAORIC-580.</title>
        <authorList>
            <person name="Song J."/>
            <person name="Cho J.-C."/>
        </authorList>
    </citation>
    <scope>NUCLEOTIDE SEQUENCE [LARGE SCALE GENOMIC DNA]</scope>
    <source>
        <strain evidence="4 5">SAORIC-580</strain>
    </source>
</reference>
<evidence type="ECO:0000256" key="2">
    <source>
        <dbReference type="SAM" id="Phobius"/>
    </source>
</evidence>
<name>A0ABX6N298_9BURK</name>
<proteinExistence type="predicted"/>